<dbReference type="EMBL" id="MHCJ01000003">
    <property type="protein sequence ID" value="OGY18584.1"/>
    <property type="molecule type" value="Genomic_DNA"/>
</dbReference>
<reference evidence="1 2" key="1">
    <citation type="journal article" date="2016" name="Nat. Commun.">
        <title>Thousands of microbial genomes shed light on interconnected biogeochemical processes in an aquifer system.</title>
        <authorList>
            <person name="Anantharaman K."/>
            <person name="Brown C.T."/>
            <person name="Hug L.A."/>
            <person name="Sharon I."/>
            <person name="Castelle C.J."/>
            <person name="Probst A.J."/>
            <person name="Thomas B.C."/>
            <person name="Singh A."/>
            <person name="Wilkins M.J."/>
            <person name="Karaoz U."/>
            <person name="Brodie E.L."/>
            <person name="Williams K.H."/>
            <person name="Hubbard S.S."/>
            <person name="Banfield J.F."/>
        </authorList>
    </citation>
    <scope>NUCLEOTIDE SEQUENCE [LARGE SCALE GENOMIC DNA]</scope>
</reference>
<accession>A0A1G1VTD3</accession>
<organism evidence="1 2">
    <name type="scientific">Candidatus Chisholmbacteria bacterium RIFCSPHIGHO2_01_FULL_52_32</name>
    <dbReference type="NCBI Taxonomy" id="1797591"/>
    <lineage>
        <taxon>Bacteria</taxon>
        <taxon>Candidatus Chisholmiibacteriota</taxon>
    </lineage>
</organism>
<proteinExistence type="predicted"/>
<dbReference type="Proteomes" id="UP000179233">
    <property type="component" value="Unassembled WGS sequence"/>
</dbReference>
<dbReference type="AlphaFoldDB" id="A0A1G1VTD3"/>
<evidence type="ECO:0000313" key="1">
    <source>
        <dbReference type="EMBL" id="OGY18584.1"/>
    </source>
</evidence>
<name>A0A1G1VTD3_9BACT</name>
<comment type="caution">
    <text evidence="1">The sequence shown here is derived from an EMBL/GenBank/DDBJ whole genome shotgun (WGS) entry which is preliminary data.</text>
</comment>
<protein>
    <submittedName>
        <fullName evidence="1">Uncharacterized protein</fullName>
    </submittedName>
</protein>
<evidence type="ECO:0000313" key="2">
    <source>
        <dbReference type="Proteomes" id="UP000179233"/>
    </source>
</evidence>
<gene>
    <name evidence="1" type="ORF">A2786_03745</name>
</gene>
<sequence length="118" mass="13228">MVKIILILVILSALVILPARFFIAQGGFIQDGVMEGLQSCRKDSDCVWVETTCCGCDQGGTEMVINKEKIEIFNLLVKPYCQGEQICDGKNACHNEEIYCDRTCKFGKRVYTPSLLVR</sequence>